<reference evidence="2 3" key="1">
    <citation type="submission" date="2024-02" db="EMBL/GenBank/DDBJ databases">
        <authorList>
            <person name="Vignale AGUSTIN F."/>
            <person name="Sosa J E."/>
            <person name="Modenutti C."/>
        </authorList>
    </citation>
    <scope>NUCLEOTIDE SEQUENCE [LARGE SCALE GENOMIC DNA]</scope>
</reference>
<sequence>MPRKLQELIERINESGDDKITCVIADESIGWALEVAAKMGIRRAVFWPAAAAMLALGLGARNLINDGIINNNGTPMKNQMIQLSPSMPSVNTANLAWACIGDLTTQKIIFETVEKNNESIKVVDWVICNSNYDFESATFTLFPSILPIGPLLANKRLGKSTGYFWQEDCTCLRWLDQQPSHSVIYVAFGSFTVFDQNQFHELALGLELTNRPFLWVVRPDMTEEATDAYPKGFIERVGVRGRMVGWAPQQNVLELPSIACFLSHCGWNPTMVGVSNGVPLLCWPYYADQFLSQSYICDVWKVGLGFNQDEKGIINHEEIKSKVEQLIGDKTFKARALDLKEKAMNGVKEGGHSQKKISNFIEWMKERKSE</sequence>
<evidence type="ECO:0000313" key="2">
    <source>
        <dbReference type="EMBL" id="CAK9186018.1"/>
    </source>
</evidence>
<dbReference type="Proteomes" id="UP001642360">
    <property type="component" value="Unassembled WGS sequence"/>
</dbReference>
<name>A0ABC8UYA8_9AQUA</name>
<dbReference type="PANTHER" id="PTHR48045:SF21">
    <property type="entry name" value="UDP-GLYCOSYLTRANSFERASE 83A1"/>
    <property type="match status" value="1"/>
</dbReference>
<dbReference type="FunFam" id="3.40.50.2000:FF:000061">
    <property type="entry name" value="UDP-glycosyltransferase 83A1"/>
    <property type="match status" value="1"/>
</dbReference>
<evidence type="ECO:0000256" key="1">
    <source>
        <dbReference type="ARBA" id="ARBA00022679"/>
    </source>
</evidence>
<dbReference type="PANTHER" id="PTHR48045">
    <property type="entry name" value="UDP-GLYCOSYLTRANSFERASE 72B1"/>
    <property type="match status" value="1"/>
</dbReference>
<accession>A0ABC8UYA8</accession>
<dbReference type="Pfam" id="PF00201">
    <property type="entry name" value="UDPGT"/>
    <property type="match status" value="1"/>
</dbReference>
<dbReference type="InterPro" id="IPR002213">
    <property type="entry name" value="UDP_glucos_trans"/>
</dbReference>
<keyword evidence="3" id="KW-1185">Reference proteome</keyword>
<dbReference type="CDD" id="cd03784">
    <property type="entry name" value="GT1_Gtf-like"/>
    <property type="match status" value="1"/>
</dbReference>
<dbReference type="Gene3D" id="3.40.50.2000">
    <property type="entry name" value="Glycogen Phosphorylase B"/>
    <property type="match status" value="2"/>
</dbReference>
<dbReference type="AlphaFoldDB" id="A0ABC8UYA8"/>
<evidence type="ECO:0000313" key="3">
    <source>
        <dbReference type="Proteomes" id="UP001642360"/>
    </source>
</evidence>
<dbReference type="GO" id="GO:0016740">
    <property type="term" value="F:transferase activity"/>
    <property type="evidence" value="ECO:0007669"/>
    <property type="project" value="UniProtKB-KW"/>
</dbReference>
<keyword evidence="1" id="KW-0808">Transferase</keyword>
<dbReference type="EMBL" id="CAUOFW020009501">
    <property type="protein sequence ID" value="CAK9186018.1"/>
    <property type="molecule type" value="Genomic_DNA"/>
</dbReference>
<comment type="caution">
    <text evidence="2">The sequence shown here is derived from an EMBL/GenBank/DDBJ whole genome shotgun (WGS) entry which is preliminary data.</text>
</comment>
<organism evidence="2 3">
    <name type="scientific">Ilex paraguariensis</name>
    <name type="common">yerba mate</name>
    <dbReference type="NCBI Taxonomy" id="185542"/>
    <lineage>
        <taxon>Eukaryota</taxon>
        <taxon>Viridiplantae</taxon>
        <taxon>Streptophyta</taxon>
        <taxon>Embryophyta</taxon>
        <taxon>Tracheophyta</taxon>
        <taxon>Spermatophyta</taxon>
        <taxon>Magnoliopsida</taxon>
        <taxon>eudicotyledons</taxon>
        <taxon>Gunneridae</taxon>
        <taxon>Pentapetalae</taxon>
        <taxon>asterids</taxon>
        <taxon>campanulids</taxon>
        <taxon>Aquifoliales</taxon>
        <taxon>Aquifoliaceae</taxon>
        <taxon>Ilex</taxon>
    </lineage>
</organism>
<proteinExistence type="predicted"/>
<evidence type="ECO:0008006" key="4">
    <source>
        <dbReference type="Google" id="ProtNLM"/>
    </source>
</evidence>
<gene>
    <name evidence="2" type="ORF">ILEXP_LOCUS56500</name>
</gene>
<dbReference type="SUPFAM" id="SSF53756">
    <property type="entry name" value="UDP-Glycosyltransferase/glycogen phosphorylase"/>
    <property type="match status" value="1"/>
</dbReference>
<protein>
    <recommendedName>
        <fullName evidence="4">UDP-glycosyltransferase 83A1</fullName>
    </recommendedName>
</protein>